<evidence type="ECO:0000313" key="2">
    <source>
        <dbReference type="Proteomes" id="UP001165960"/>
    </source>
</evidence>
<accession>A0ACC2SBE5</accession>
<proteinExistence type="predicted"/>
<name>A0ACC2SBE5_9FUNG</name>
<organism evidence="1 2">
    <name type="scientific">Entomophthora muscae</name>
    <dbReference type="NCBI Taxonomy" id="34485"/>
    <lineage>
        <taxon>Eukaryota</taxon>
        <taxon>Fungi</taxon>
        <taxon>Fungi incertae sedis</taxon>
        <taxon>Zoopagomycota</taxon>
        <taxon>Entomophthoromycotina</taxon>
        <taxon>Entomophthoromycetes</taxon>
        <taxon>Entomophthorales</taxon>
        <taxon>Entomophthoraceae</taxon>
        <taxon>Entomophthora</taxon>
    </lineage>
</organism>
<comment type="caution">
    <text evidence="1">The sequence shown here is derived from an EMBL/GenBank/DDBJ whole genome shotgun (WGS) entry which is preliminary data.</text>
</comment>
<evidence type="ECO:0000313" key="1">
    <source>
        <dbReference type="EMBL" id="KAJ9059718.1"/>
    </source>
</evidence>
<keyword evidence="2" id="KW-1185">Reference proteome</keyword>
<sequence>MGASSLIGLLNLVAFLLDPAVIRGYSKYLAFRFHGEETLNQADAALDSRRAAVHFSELQ</sequence>
<protein>
    <submittedName>
        <fullName evidence="1">Uncharacterized protein</fullName>
    </submittedName>
</protein>
<dbReference type="EMBL" id="QTSX02005474">
    <property type="protein sequence ID" value="KAJ9059718.1"/>
    <property type="molecule type" value="Genomic_DNA"/>
</dbReference>
<reference evidence="1" key="1">
    <citation type="submission" date="2022-04" db="EMBL/GenBank/DDBJ databases">
        <title>Genome of the entomopathogenic fungus Entomophthora muscae.</title>
        <authorList>
            <person name="Elya C."/>
            <person name="Lovett B.R."/>
            <person name="Lee E."/>
            <person name="Macias A.M."/>
            <person name="Hajek A.E."/>
            <person name="De Bivort B.L."/>
            <person name="Kasson M.T."/>
            <person name="De Fine Licht H.H."/>
            <person name="Stajich J.E."/>
        </authorList>
    </citation>
    <scope>NUCLEOTIDE SEQUENCE</scope>
    <source>
        <strain evidence="1">Berkeley</strain>
    </source>
</reference>
<dbReference type="Proteomes" id="UP001165960">
    <property type="component" value="Unassembled WGS sequence"/>
</dbReference>
<gene>
    <name evidence="1" type="ORF">DSO57_1038579</name>
</gene>